<gene>
    <name evidence="1" type="ORF">QR680_010531</name>
</gene>
<dbReference type="EMBL" id="JAUCMV010000001">
    <property type="protein sequence ID" value="KAK0427995.1"/>
    <property type="molecule type" value="Genomic_DNA"/>
</dbReference>
<evidence type="ECO:0000313" key="2">
    <source>
        <dbReference type="Proteomes" id="UP001175271"/>
    </source>
</evidence>
<reference evidence="1" key="1">
    <citation type="submission" date="2023-06" db="EMBL/GenBank/DDBJ databases">
        <title>Genomic analysis of the entomopathogenic nematode Steinernema hermaphroditum.</title>
        <authorList>
            <person name="Schwarz E.M."/>
            <person name="Heppert J.K."/>
            <person name="Baniya A."/>
            <person name="Schwartz H.T."/>
            <person name="Tan C.-H."/>
            <person name="Antoshechkin I."/>
            <person name="Sternberg P.W."/>
            <person name="Goodrich-Blair H."/>
            <person name="Dillman A.R."/>
        </authorList>
    </citation>
    <scope>NUCLEOTIDE SEQUENCE</scope>
    <source>
        <strain evidence="1">PS9179</strain>
        <tissue evidence="1">Whole animal</tissue>
    </source>
</reference>
<protein>
    <submittedName>
        <fullName evidence="1">Uncharacterized protein</fullName>
    </submittedName>
</protein>
<keyword evidence="2" id="KW-1185">Reference proteome</keyword>
<name>A0AA39IQK6_9BILA</name>
<evidence type="ECO:0000313" key="1">
    <source>
        <dbReference type="EMBL" id="KAK0427995.1"/>
    </source>
</evidence>
<comment type="caution">
    <text evidence="1">The sequence shown here is derived from an EMBL/GenBank/DDBJ whole genome shotgun (WGS) entry which is preliminary data.</text>
</comment>
<accession>A0AA39IQK6</accession>
<proteinExistence type="predicted"/>
<dbReference type="AlphaFoldDB" id="A0AA39IQK6"/>
<sequence>MKSLFDSAASSIVTSQKRVSLTALPVAIRTGINRMWSLLNFKNTYLFVREPIPDSFFIYDKSGSVDVRRTMENVEGHIHPISFFLYCMGTGLVDKLDDAWGKCPDFAQDELLQSSDPLVRFFAELSEYGRTDPNNDPYHLYLDAYTHSMENLALYLFSRCSPTQQMIIAGHRLVQTLKADNAREWREECTLLRRYIELKKFPMCEDRVASEMERHGDLIRERFYSLPKECQMYEFKNYLMSDSDSESE</sequence>
<organism evidence="1 2">
    <name type="scientific">Steinernema hermaphroditum</name>
    <dbReference type="NCBI Taxonomy" id="289476"/>
    <lineage>
        <taxon>Eukaryota</taxon>
        <taxon>Metazoa</taxon>
        <taxon>Ecdysozoa</taxon>
        <taxon>Nematoda</taxon>
        <taxon>Chromadorea</taxon>
        <taxon>Rhabditida</taxon>
        <taxon>Tylenchina</taxon>
        <taxon>Panagrolaimomorpha</taxon>
        <taxon>Strongyloidoidea</taxon>
        <taxon>Steinernematidae</taxon>
        <taxon>Steinernema</taxon>
    </lineage>
</organism>
<dbReference type="Proteomes" id="UP001175271">
    <property type="component" value="Unassembled WGS sequence"/>
</dbReference>